<proteinExistence type="inferred from homology"/>
<keyword evidence="4 7" id="KW-0472">Membrane</keyword>
<evidence type="ECO:0008006" key="12">
    <source>
        <dbReference type="Google" id="ProtNLM"/>
    </source>
</evidence>
<sequence>MSSDDIEKAEEGQETAPQSNAFGNVKSAFGAIAKRCSTEPFVPPPNSYGGSIACIPASAVIKDLVKRQELITRIGQCLLWYGAPAYYVEEILEAVAQALYVPASFAYRIGRINCMFTNLDGKSSNGIQILEAESWNIKKLELVFRVFTDIVNDKISVTTAALEIERIIEKSDLSRWIRIPVFAFAAASLGPFAFGGRWVDAVIVSILGLVVGILQMVVYPKREDIATLSIAINTIVSSFIAAGINARTQESVCLPALAQASIALTLPGYPMLIGTIELLSTRNIQAGSARMLFAIIWSYIFAFGIGNAFTLYRLFDAKATFSNFEGCEMEKPLWSTFSMAVSFIVCVQIINKASIKQTAVGFVLGMAGFATQFGMNKWTGWPQLSSFIGAFLVTAVGSIHTRWFRGLGWATMLPGILLQVPAGLLAEGGMASGLRMVDTVFNQGKNEFANMGFKESVLENGFTVVEICVAVALGIMAGGSVTYLGTGGKKNRKERLWSF</sequence>
<feature type="transmembrane region" description="Helical" evidence="7">
    <location>
        <begin position="332"/>
        <end position="351"/>
    </location>
</feature>
<feature type="transmembrane region" description="Helical" evidence="7">
    <location>
        <begin position="201"/>
        <end position="218"/>
    </location>
</feature>
<evidence type="ECO:0000313" key="10">
    <source>
        <dbReference type="EMBL" id="RPA82239.1"/>
    </source>
</evidence>
<keyword evidence="3 7" id="KW-1133">Transmembrane helix</keyword>
<dbReference type="InterPro" id="IPR024528">
    <property type="entry name" value="ThrE_2"/>
</dbReference>
<evidence type="ECO:0000259" key="9">
    <source>
        <dbReference type="Pfam" id="PF12821"/>
    </source>
</evidence>
<dbReference type="EMBL" id="ML119673">
    <property type="protein sequence ID" value="RPA82239.1"/>
    <property type="molecule type" value="Genomic_DNA"/>
</dbReference>
<name>A0A3N4I831_ASCIM</name>
<keyword evidence="2 7" id="KW-0812">Transmembrane</keyword>
<keyword evidence="11" id="KW-1185">Reference proteome</keyword>
<protein>
    <recommendedName>
        <fullName evidence="12">DUF1212-domain-containing protein</fullName>
    </recommendedName>
</protein>
<evidence type="ECO:0000256" key="3">
    <source>
        <dbReference type="ARBA" id="ARBA00022989"/>
    </source>
</evidence>
<evidence type="ECO:0000313" key="11">
    <source>
        <dbReference type="Proteomes" id="UP000275078"/>
    </source>
</evidence>
<dbReference type="Pfam" id="PF12821">
    <property type="entry name" value="ThrE_2"/>
    <property type="match status" value="1"/>
</dbReference>
<dbReference type="InterPro" id="IPR010619">
    <property type="entry name" value="ThrE-like_N"/>
</dbReference>
<feature type="transmembrane region" description="Helical" evidence="7">
    <location>
        <begin position="291"/>
        <end position="312"/>
    </location>
</feature>
<feature type="transmembrane region" description="Helical" evidence="7">
    <location>
        <begin position="461"/>
        <end position="485"/>
    </location>
</feature>
<dbReference type="AlphaFoldDB" id="A0A3N4I831"/>
<evidence type="ECO:0000256" key="1">
    <source>
        <dbReference type="ARBA" id="ARBA00004141"/>
    </source>
</evidence>
<evidence type="ECO:0000256" key="6">
    <source>
        <dbReference type="SAM" id="MobiDB-lite"/>
    </source>
</evidence>
<evidence type="ECO:0000256" key="7">
    <source>
        <dbReference type="SAM" id="Phobius"/>
    </source>
</evidence>
<feature type="transmembrane region" description="Helical" evidence="7">
    <location>
        <begin position="176"/>
        <end position="195"/>
    </location>
</feature>
<evidence type="ECO:0000256" key="2">
    <source>
        <dbReference type="ARBA" id="ARBA00022692"/>
    </source>
</evidence>
<dbReference type="Pfam" id="PF06738">
    <property type="entry name" value="ThrE"/>
    <property type="match status" value="1"/>
</dbReference>
<evidence type="ECO:0000256" key="5">
    <source>
        <dbReference type="ARBA" id="ARBA00034125"/>
    </source>
</evidence>
<dbReference type="PANTHER" id="PTHR31082">
    <property type="entry name" value="PHEROMONE-REGULATED MEMBRANE PROTEIN 10"/>
    <property type="match status" value="1"/>
</dbReference>
<feature type="transmembrane region" description="Helical" evidence="7">
    <location>
        <begin position="358"/>
        <end position="375"/>
    </location>
</feature>
<feature type="transmembrane region" description="Helical" evidence="7">
    <location>
        <begin position="381"/>
        <end position="399"/>
    </location>
</feature>
<feature type="domain" description="Threonine/Serine exporter ThrE" evidence="9">
    <location>
        <begin position="341"/>
        <end position="477"/>
    </location>
</feature>
<dbReference type="GO" id="GO:0022857">
    <property type="term" value="F:transmembrane transporter activity"/>
    <property type="evidence" value="ECO:0007669"/>
    <property type="project" value="InterPro"/>
</dbReference>
<feature type="transmembrane region" description="Helical" evidence="7">
    <location>
        <begin position="406"/>
        <end position="426"/>
    </location>
</feature>
<comment type="subcellular location">
    <subcellularLocation>
        <location evidence="1">Membrane</location>
        <topology evidence="1">Multi-pass membrane protein</topology>
    </subcellularLocation>
</comment>
<organism evidence="10 11">
    <name type="scientific">Ascobolus immersus RN42</name>
    <dbReference type="NCBI Taxonomy" id="1160509"/>
    <lineage>
        <taxon>Eukaryota</taxon>
        <taxon>Fungi</taxon>
        <taxon>Dikarya</taxon>
        <taxon>Ascomycota</taxon>
        <taxon>Pezizomycotina</taxon>
        <taxon>Pezizomycetes</taxon>
        <taxon>Pezizales</taxon>
        <taxon>Ascobolaceae</taxon>
        <taxon>Ascobolus</taxon>
    </lineage>
</organism>
<dbReference type="Proteomes" id="UP000275078">
    <property type="component" value="Unassembled WGS sequence"/>
</dbReference>
<accession>A0A3N4I831</accession>
<feature type="transmembrane region" description="Helical" evidence="7">
    <location>
        <begin position="225"/>
        <end position="244"/>
    </location>
</feature>
<feature type="compositionally biased region" description="Basic and acidic residues" evidence="6">
    <location>
        <begin position="1"/>
        <end position="11"/>
    </location>
</feature>
<feature type="region of interest" description="Disordered" evidence="6">
    <location>
        <begin position="1"/>
        <end position="21"/>
    </location>
</feature>
<gene>
    <name evidence="10" type="ORF">BJ508DRAFT_208388</name>
</gene>
<comment type="similarity">
    <text evidence="5">Belongs to the ThrE exporter (TC 2.A.79) family.</text>
</comment>
<dbReference type="OrthoDB" id="413008at2759"/>
<dbReference type="PANTHER" id="PTHR31082:SF4">
    <property type="entry name" value="PHEROMONE-REGULATED MEMBRANE PROTEIN 10"/>
    <property type="match status" value="1"/>
</dbReference>
<reference evidence="10 11" key="1">
    <citation type="journal article" date="2018" name="Nat. Ecol. Evol.">
        <title>Pezizomycetes genomes reveal the molecular basis of ectomycorrhizal truffle lifestyle.</title>
        <authorList>
            <person name="Murat C."/>
            <person name="Payen T."/>
            <person name="Noel B."/>
            <person name="Kuo A."/>
            <person name="Morin E."/>
            <person name="Chen J."/>
            <person name="Kohler A."/>
            <person name="Krizsan K."/>
            <person name="Balestrini R."/>
            <person name="Da Silva C."/>
            <person name="Montanini B."/>
            <person name="Hainaut M."/>
            <person name="Levati E."/>
            <person name="Barry K.W."/>
            <person name="Belfiori B."/>
            <person name="Cichocki N."/>
            <person name="Clum A."/>
            <person name="Dockter R.B."/>
            <person name="Fauchery L."/>
            <person name="Guy J."/>
            <person name="Iotti M."/>
            <person name="Le Tacon F."/>
            <person name="Lindquist E.A."/>
            <person name="Lipzen A."/>
            <person name="Malagnac F."/>
            <person name="Mello A."/>
            <person name="Molinier V."/>
            <person name="Miyauchi S."/>
            <person name="Poulain J."/>
            <person name="Riccioni C."/>
            <person name="Rubini A."/>
            <person name="Sitrit Y."/>
            <person name="Splivallo R."/>
            <person name="Traeger S."/>
            <person name="Wang M."/>
            <person name="Zifcakova L."/>
            <person name="Wipf D."/>
            <person name="Zambonelli A."/>
            <person name="Paolocci F."/>
            <person name="Nowrousian M."/>
            <person name="Ottonello S."/>
            <person name="Baldrian P."/>
            <person name="Spatafora J.W."/>
            <person name="Henrissat B."/>
            <person name="Nagy L.G."/>
            <person name="Aury J.M."/>
            <person name="Wincker P."/>
            <person name="Grigoriev I.V."/>
            <person name="Bonfante P."/>
            <person name="Martin F.M."/>
        </authorList>
    </citation>
    <scope>NUCLEOTIDE SEQUENCE [LARGE SCALE GENOMIC DNA]</scope>
    <source>
        <strain evidence="10 11">RN42</strain>
    </source>
</reference>
<dbReference type="InterPro" id="IPR051361">
    <property type="entry name" value="ThrE/Ser_Exporter"/>
</dbReference>
<feature type="domain" description="Threonine/serine exporter-like N-terminal" evidence="8">
    <location>
        <begin position="70"/>
        <end position="311"/>
    </location>
</feature>
<dbReference type="STRING" id="1160509.A0A3N4I831"/>
<evidence type="ECO:0000256" key="4">
    <source>
        <dbReference type="ARBA" id="ARBA00023136"/>
    </source>
</evidence>
<evidence type="ECO:0000259" key="8">
    <source>
        <dbReference type="Pfam" id="PF06738"/>
    </source>
</evidence>
<dbReference type="GO" id="GO:0016020">
    <property type="term" value="C:membrane"/>
    <property type="evidence" value="ECO:0007669"/>
    <property type="project" value="UniProtKB-SubCell"/>
</dbReference>
<feature type="transmembrane region" description="Helical" evidence="7">
    <location>
        <begin position="256"/>
        <end position="279"/>
    </location>
</feature>